<dbReference type="NCBIfam" id="TIGR00813">
    <property type="entry name" value="sss"/>
    <property type="match status" value="1"/>
</dbReference>
<comment type="caution">
    <text evidence="10">The sequence shown here is derived from an EMBL/GenBank/DDBJ whole genome shotgun (WGS) entry which is preliminary data.</text>
</comment>
<dbReference type="PANTHER" id="PTHR46154:SF4">
    <property type="entry name" value="UREA ACTIVE TRANSPORTER"/>
    <property type="match status" value="1"/>
</dbReference>
<dbReference type="InterPro" id="IPR038377">
    <property type="entry name" value="Na/Glc_symporter_sf"/>
</dbReference>
<evidence type="ECO:0000256" key="5">
    <source>
        <dbReference type="ARBA" id="ARBA00022989"/>
    </source>
</evidence>
<protein>
    <submittedName>
        <fullName evidence="10">Sodium:solute symporter family-domain-containing protein</fullName>
    </submittedName>
</protein>
<keyword evidence="5 9" id="KW-1133">Transmembrane helix</keyword>
<accession>A0ABR4HEQ5</accession>
<organism evidence="10 11">
    <name type="scientific">Aspergillus cavernicola</name>
    <dbReference type="NCBI Taxonomy" id="176166"/>
    <lineage>
        <taxon>Eukaryota</taxon>
        <taxon>Fungi</taxon>
        <taxon>Dikarya</taxon>
        <taxon>Ascomycota</taxon>
        <taxon>Pezizomycotina</taxon>
        <taxon>Eurotiomycetes</taxon>
        <taxon>Eurotiomycetidae</taxon>
        <taxon>Eurotiales</taxon>
        <taxon>Aspergillaceae</taxon>
        <taxon>Aspergillus</taxon>
        <taxon>Aspergillus subgen. Nidulantes</taxon>
    </lineage>
</organism>
<sequence length="695" mass="74655">MVAITAGPDVDGVETIVFNPPLSQGFGYGIIIGLGFAFALVMIFITWSLKRYQHEVITSEMFSTAGRSVKSGLVASAVVSSWTWAATLLQSSAVAYQYGTSGPFFYASGATVQIILFATLAIELKRRAPNAHTFLEAIRARYGTAVHVVFIVFCLMTNILVTAMLLTGGSAVMTTMTGVPTAAACFLLPIGVVVYTLFGGIKATFITDYMHTVVIIVVIFIFAFSAFATNATLGSPGKVYDLLVQAAQLHPVEGNEEGSYLTMRSKNGGIFWVINLVGNFGTVFLDNGYYNKAIAASPVHAFPGYVIGGLCWFAIPWLCATTMGLSALALEGTRRIASVDVTAGLVLPFASVELLGYSGAVCTTLMIFMAVTSAFSAQLIAVSSIFTYDIYQAYINPAAKGKRLVWVSHLSCIVFALVMAGFATGLYYAGIGMGYLYLLMGVIISSAVFPGAMTLVWKGQNWIAAAASPVLGLAVSLIAWLVTTKTEYGEFTVETTGANYPMLAGNVAALLSPIIFSPALTYIFGPQNYDYESMRAIRKVDDSEVAAAAHVDLELVPGENLTTDQETEDIKKLNKAAFISRVLTIGMVICFLLLWPIPMYGSGYVFSRKFFTGWIVVGMIWLFVTAFGVVIFPLWEGRSSIARITRLMALDAMGKKKAALEGHRNREFEEREEATTSGAATPTEKAVAKSDTTAA</sequence>
<feature type="transmembrane region" description="Helical" evidence="9">
    <location>
        <begin position="503"/>
        <end position="525"/>
    </location>
</feature>
<keyword evidence="6 9" id="KW-0472">Membrane</keyword>
<feature type="transmembrane region" description="Helical" evidence="9">
    <location>
        <begin position="578"/>
        <end position="598"/>
    </location>
</feature>
<keyword evidence="11" id="KW-1185">Reference proteome</keyword>
<evidence type="ECO:0000313" key="10">
    <source>
        <dbReference type="EMBL" id="KAL2813795.1"/>
    </source>
</evidence>
<comment type="subcellular location">
    <subcellularLocation>
        <location evidence="1">Membrane</location>
        <topology evidence="1">Multi-pass membrane protein</topology>
    </subcellularLocation>
</comment>
<gene>
    <name evidence="10" type="ORF">BDW59DRAFT_154644</name>
</gene>
<dbReference type="EMBL" id="JBFXLS010000137">
    <property type="protein sequence ID" value="KAL2813795.1"/>
    <property type="molecule type" value="Genomic_DNA"/>
</dbReference>
<feature type="transmembrane region" description="Helical" evidence="9">
    <location>
        <begin position="105"/>
        <end position="124"/>
    </location>
</feature>
<feature type="transmembrane region" description="Helical" evidence="9">
    <location>
        <begin position="305"/>
        <end position="329"/>
    </location>
</feature>
<dbReference type="InterPro" id="IPR031155">
    <property type="entry name" value="DUR"/>
</dbReference>
<evidence type="ECO:0000256" key="7">
    <source>
        <dbReference type="RuleBase" id="RU362091"/>
    </source>
</evidence>
<dbReference type="PROSITE" id="PS50283">
    <property type="entry name" value="NA_SOLUT_SYMP_3"/>
    <property type="match status" value="1"/>
</dbReference>
<keyword evidence="4 9" id="KW-0812">Transmembrane</keyword>
<feature type="region of interest" description="Disordered" evidence="8">
    <location>
        <begin position="660"/>
        <end position="695"/>
    </location>
</feature>
<feature type="transmembrane region" description="Helical" evidence="9">
    <location>
        <begin position="435"/>
        <end position="456"/>
    </location>
</feature>
<feature type="transmembrane region" description="Helical" evidence="9">
    <location>
        <begin position="68"/>
        <end position="85"/>
    </location>
</feature>
<name>A0ABR4HEQ5_9EURO</name>
<feature type="transmembrane region" description="Helical" evidence="9">
    <location>
        <begin position="610"/>
        <end position="635"/>
    </location>
</feature>
<feature type="transmembrane region" description="Helical" evidence="9">
    <location>
        <begin position="145"/>
        <end position="166"/>
    </location>
</feature>
<dbReference type="CDD" id="cd11476">
    <property type="entry name" value="SLC5sbd_DUR3"/>
    <property type="match status" value="1"/>
</dbReference>
<feature type="transmembrane region" description="Helical" evidence="9">
    <location>
        <begin position="26"/>
        <end position="47"/>
    </location>
</feature>
<evidence type="ECO:0000256" key="1">
    <source>
        <dbReference type="ARBA" id="ARBA00004141"/>
    </source>
</evidence>
<feature type="transmembrane region" description="Helical" evidence="9">
    <location>
        <begin position="463"/>
        <end position="483"/>
    </location>
</feature>
<feature type="transmembrane region" description="Helical" evidence="9">
    <location>
        <begin position="366"/>
        <end position="391"/>
    </location>
</feature>
<dbReference type="Proteomes" id="UP001610335">
    <property type="component" value="Unassembled WGS sequence"/>
</dbReference>
<dbReference type="InterPro" id="IPR001734">
    <property type="entry name" value="Na/solute_symporter"/>
</dbReference>
<evidence type="ECO:0000256" key="2">
    <source>
        <dbReference type="ARBA" id="ARBA00006434"/>
    </source>
</evidence>
<evidence type="ECO:0000256" key="3">
    <source>
        <dbReference type="ARBA" id="ARBA00022448"/>
    </source>
</evidence>
<evidence type="ECO:0000256" key="8">
    <source>
        <dbReference type="SAM" id="MobiDB-lite"/>
    </source>
</evidence>
<reference evidence="10 11" key="1">
    <citation type="submission" date="2024-07" db="EMBL/GenBank/DDBJ databases">
        <title>Section-level genome sequencing and comparative genomics of Aspergillus sections Usti and Cavernicolus.</title>
        <authorList>
            <consortium name="Lawrence Berkeley National Laboratory"/>
            <person name="Nybo J.L."/>
            <person name="Vesth T.C."/>
            <person name="Theobald S."/>
            <person name="Frisvad J.C."/>
            <person name="Larsen T.O."/>
            <person name="Kjaerboelling I."/>
            <person name="Rothschild-Mancinelli K."/>
            <person name="Lyhne E.K."/>
            <person name="Kogle M.E."/>
            <person name="Barry K."/>
            <person name="Clum A."/>
            <person name="Na H."/>
            <person name="Ledsgaard L."/>
            <person name="Lin J."/>
            <person name="Lipzen A."/>
            <person name="Kuo A."/>
            <person name="Riley R."/>
            <person name="Mondo S."/>
            <person name="LaButti K."/>
            <person name="Haridas S."/>
            <person name="Pangalinan J."/>
            <person name="Salamov A.A."/>
            <person name="Simmons B.A."/>
            <person name="Magnuson J.K."/>
            <person name="Chen J."/>
            <person name="Drula E."/>
            <person name="Henrissat B."/>
            <person name="Wiebenga A."/>
            <person name="Lubbers R.J."/>
            <person name="Gomes A.C."/>
            <person name="Makela M.R."/>
            <person name="Stajich J."/>
            <person name="Grigoriev I.V."/>
            <person name="Mortensen U.H."/>
            <person name="De vries R.P."/>
            <person name="Baker S.E."/>
            <person name="Andersen M.R."/>
        </authorList>
    </citation>
    <scope>NUCLEOTIDE SEQUENCE [LARGE SCALE GENOMIC DNA]</scope>
    <source>
        <strain evidence="10 11">CBS 600.67</strain>
    </source>
</reference>
<keyword evidence="3" id="KW-0813">Transport</keyword>
<evidence type="ECO:0000256" key="6">
    <source>
        <dbReference type="ARBA" id="ARBA00023136"/>
    </source>
</evidence>
<evidence type="ECO:0000256" key="4">
    <source>
        <dbReference type="ARBA" id="ARBA00022692"/>
    </source>
</evidence>
<feature type="transmembrane region" description="Helical" evidence="9">
    <location>
        <begin position="403"/>
        <end position="429"/>
    </location>
</feature>
<proteinExistence type="inferred from homology"/>
<feature type="transmembrane region" description="Helical" evidence="9">
    <location>
        <begin position="213"/>
        <end position="233"/>
    </location>
</feature>
<dbReference type="Pfam" id="PF00474">
    <property type="entry name" value="SSF"/>
    <property type="match status" value="1"/>
</dbReference>
<dbReference type="Gene3D" id="1.20.1730.10">
    <property type="entry name" value="Sodium/glucose cotransporter"/>
    <property type="match status" value="1"/>
</dbReference>
<dbReference type="PANTHER" id="PTHR46154">
    <property type="match status" value="1"/>
</dbReference>
<evidence type="ECO:0000256" key="9">
    <source>
        <dbReference type="SAM" id="Phobius"/>
    </source>
</evidence>
<comment type="similarity">
    <text evidence="2 7">Belongs to the sodium:solute symporter (SSF) (TC 2.A.21) family.</text>
</comment>
<evidence type="ECO:0000313" key="11">
    <source>
        <dbReference type="Proteomes" id="UP001610335"/>
    </source>
</evidence>
<feature type="transmembrane region" description="Helical" evidence="9">
    <location>
        <begin position="178"/>
        <end position="201"/>
    </location>
</feature>
<feature type="compositionally biased region" description="Basic and acidic residues" evidence="8">
    <location>
        <begin position="660"/>
        <end position="669"/>
    </location>
</feature>